<dbReference type="WBParaSite" id="SVE_1419500.1">
    <property type="protein sequence ID" value="SVE_1419500.1"/>
    <property type="gene ID" value="SVE_1419500"/>
</dbReference>
<sequence length="217" mass="24606">MHHFIQFLSVINIGSNLSASTCPSSSYTNVVKCYGDYFNYFNLTIGPNLEFPDYQTFIAKRAKFEETTGVSDYSNACSIQNRFIGCLGIDNSCLNPQDLSKIGKFKNNDNYLYAGDYNMTTYECTIGYNYIINNYHCLVNAEYLFKDQFANCTSTYIRNIPIEGECPATNDYIKCFDNIYASYCGEKAGDFYCNVLTRGFNIEIPVCNGKLMTCNPL</sequence>
<name>A0A0K0FST7_STRVS</name>
<protein>
    <submittedName>
        <fullName evidence="2">Secreted protein</fullName>
    </submittedName>
</protein>
<dbReference type="Proteomes" id="UP000035680">
    <property type="component" value="Unassembled WGS sequence"/>
</dbReference>
<proteinExistence type="predicted"/>
<dbReference type="AlphaFoldDB" id="A0A0K0FST7"/>
<dbReference type="PANTHER" id="PTHR35014">
    <property type="entry name" value="INFECTION RESPONSE PROTEIN-RELATED"/>
    <property type="match status" value="1"/>
</dbReference>
<reference evidence="1" key="1">
    <citation type="submission" date="2014-07" db="EMBL/GenBank/DDBJ databases">
        <authorList>
            <person name="Martin A.A"/>
            <person name="De Silva N."/>
        </authorList>
    </citation>
    <scope>NUCLEOTIDE SEQUENCE</scope>
</reference>
<keyword evidence="1" id="KW-1185">Reference proteome</keyword>
<organism evidence="1 2">
    <name type="scientific">Strongyloides venezuelensis</name>
    <name type="common">Threadworm</name>
    <dbReference type="NCBI Taxonomy" id="75913"/>
    <lineage>
        <taxon>Eukaryota</taxon>
        <taxon>Metazoa</taxon>
        <taxon>Ecdysozoa</taxon>
        <taxon>Nematoda</taxon>
        <taxon>Chromadorea</taxon>
        <taxon>Rhabditida</taxon>
        <taxon>Tylenchina</taxon>
        <taxon>Panagrolaimomorpha</taxon>
        <taxon>Strongyloidoidea</taxon>
        <taxon>Strongyloididae</taxon>
        <taxon>Strongyloides</taxon>
    </lineage>
</organism>
<reference evidence="2" key="2">
    <citation type="submission" date="2015-08" db="UniProtKB">
        <authorList>
            <consortium name="WormBaseParasite"/>
        </authorList>
    </citation>
    <scope>IDENTIFICATION</scope>
</reference>
<evidence type="ECO:0000313" key="2">
    <source>
        <dbReference type="WBParaSite" id="SVE_1419500.1"/>
    </source>
</evidence>
<evidence type="ECO:0000313" key="1">
    <source>
        <dbReference type="Proteomes" id="UP000035680"/>
    </source>
</evidence>
<accession>A0A0K0FST7</accession>
<dbReference type="PANTHER" id="PTHR35014:SF1">
    <property type="entry name" value="INFECTION RESPONSE PROTEIN"/>
    <property type="match status" value="1"/>
</dbReference>